<dbReference type="InterPro" id="IPR032675">
    <property type="entry name" value="LRR_dom_sf"/>
</dbReference>
<name>A0A0H5C234_CYBJN</name>
<dbReference type="EMBL" id="CDQK01000002">
    <property type="protein sequence ID" value="CEP21796.1"/>
    <property type="molecule type" value="Genomic_DNA"/>
</dbReference>
<dbReference type="Gene3D" id="3.80.10.10">
    <property type="entry name" value="Ribonuclease Inhibitor"/>
    <property type="match status" value="1"/>
</dbReference>
<reference evidence="2" key="1">
    <citation type="journal article" date="2015" name="J. Biotechnol.">
        <title>The structure of the Cyberlindnera jadinii genome and its relation to Candida utilis analyzed by the occurrence of single nucleotide polymorphisms.</title>
        <authorList>
            <person name="Rupp O."/>
            <person name="Brinkrolf K."/>
            <person name="Buerth C."/>
            <person name="Kunigo M."/>
            <person name="Schneider J."/>
            <person name="Jaenicke S."/>
            <person name="Goesmann A."/>
            <person name="Puehler A."/>
            <person name="Jaeger K.-E."/>
            <person name="Ernst J.F."/>
        </authorList>
    </citation>
    <scope>NUCLEOTIDE SEQUENCE [LARGE SCALE GENOMIC DNA]</scope>
    <source>
        <strain evidence="2">ATCC 18201 / CBS 1600 / BCRC 20928 / JCM 3617 / NBRC 0987 / NRRL Y-1542</strain>
    </source>
</reference>
<organism evidence="1 2">
    <name type="scientific">Cyberlindnera jadinii (strain ATCC 18201 / CBS 1600 / BCRC 20928 / JCM 3617 / NBRC 0987 / NRRL Y-1542)</name>
    <name type="common">Torula yeast</name>
    <name type="synonym">Candida utilis</name>
    <dbReference type="NCBI Taxonomy" id="983966"/>
    <lineage>
        <taxon>Eukaryota</taxon>
        <taxon>Fungi</taxon>
        <taxon>Dikarya</taxon>
        <taxon>Ascomycota</taxon>
        <taxon>Saccharomycotina</taxon>
        <taxon>Saccharomycetes</taxon>
        <taxon>Phaffomycetales</taxon>
        <taxon>Phaffomycetaceae</taxon>
        <taxon>Cyberlindnera</taxon>
    </lineage>
</organism>
<dbReference type="SUPFAM" id="SSF52047">
    <property type="entry name" value="RNI-like"/>
    <property type="match status" value="1"/>
</dbReference>
<evidence type="ECO:0000313" key="2">
    <source>
        <dbReference type="Proteomes" id="UP000038830"/>
    </source>
</evidence>
<gene>
    <name evidence="1" type="ORF">BN1211_2001</name>
</gene>
<evidence type="ECO:0000313" key="1">
    <source>
        <dbReference type="EMBL" id="CEP21796.1"/>
    </source>
</evidence>
<proteinExistence type="predicted"/>
<sequence>MTPEKECLECKFASLSIPDTRLDFSMFPVEIQLKIFKLLDYDSIMTFITSGAKFSQGSIKHYYVCNRDIVHNDLLAESTNIDDADPIPMKAMLSLVFIRDAQMCNVGLMSVVTKQCFTIMKLNGDNDFTQYYEQNWDYSSGFTSHIPFTKWNPLLMFVLDVLGHQSILELNNYSFLDLTDVTIRSRIITISNIPKIQFVACTLLKPTYFQGHGVNSLSMDHCTQEFYDFVDFSQLESRKMTICDKVDLMKGKQFKTRCLIVNENGHVRRMMDCLFMNLVILWYVTPSKGLTSLTNIRLPQLEEFGLNILGQIPRFRNFKAPKLTRMRIETSANTPRETCMGHQNDYLFMKTVELMSISNVMEPLIQAPLTALVEVEVVVGTNFPQGTIITLPKLKRLRLQAQDDMTMLPMFAADALTQFELEHKEGRPLNDEEMINLVISFPRLKYLTIKEFNIRQYIDVREILRKVRHRLVSLSLMNTHIGFYEMKYPIRFERLETLNIQNIAEIPRRVLPLQIEAPNLKEMELHLHLHEVTVPQYPRLMMSLIRCKKMYGVLPRIGSHILYKCPFCWLS</sequence>
<protein>
    <recommendedName>
        <fullName evidence="3">F-box domain-containing protein</fullName>
    </recommendedName>
</protein>
<dbReference type="Proteomes" id="UP000038830">
    <property type="component" value="Unassembled WGS sequence"/>
</dbReference>
<dbReference type="AlphaFoldDB" id="A0A0H5C234"/>
<evidence type="ECO:0008006" key="3">
    <source>
        <dbReference type="Google" id="ProtNLM"/>
    </source>
</evidence>
<accession>A0A0H5C234</accession>